<evidence type="ECO:0000313" key="3">
    <source>
        <dbReference type="Proteomes" id="UP000661077"/>
    </source>
</evidence>
<feature type="region of interest" description="Disordered" evidence="1">
    <location>
        <begin position="51"/>
        <end position="112"/>
    </location>
</feature>
<dbReference type="InterPro" id="IPR046651">
    <property type="entry name" value="DUF6763"/>
</dbReference>
<dbReference type="Proteomes" id="UP000661077">
    <property type="component" value="Unassembled WGS sequence"/>
</dbReference>
<keyword evidence="3" id="KW-1185">Reference proteome</keyword>
<evidence type="ECO:0000256" key="1">
    <source>
        <dbReference type="SAM" id="MobiDB-lite"/>
    </source>
</evidence>
<gene>
    <name evidence="2" type="ORF">JM946_01195</name>
</gene>
<comment type="caution">
    <text evidence="2">The sequence shown here is derived from an EMBL/GenBank/DDBJ whole genome shotgun (WGS) entry which is preliminary data.</text>
</comment>
<reference evidence="2 3" key="1">
    <citation type="journal article" date="2021" name="Int. J. Syst. Evol. Microbiol.">
        <title>Steroidobacter gossypii sp. nov., isolated from soil of cotton cropping field.</title>
        <authorList>
            <person name="Huang R."/>
            <person name="Yang S."/>
            <person name="Zhen C."/>
            <person name="Liu W."/>
        </authorList>
    </citation>
    <scope>NUCLEOTIDE SEQUENCE [LARGE SCALE GENOMIC DNA]</scope>
    <source>
        <strain evidence="2 3">S1-65</strain>
    </source>
</reference>
<dbReference type="EMBL" id="JAEVLS010000001">
    <property type="protein sequence ID" value="MBM0103334.1"/>
    <property type="molecule type" value="Genomic_DNA"/>
</dbReference>
<feature type="compositionally biased region" description="Acidic residues" evidence="1">
    <location>
        <begin position="56"/>
        <end position="112"/>
    </location>
</feature>
<protein>
    <submittedName>
        <fullName evidence="2">Uncharacterized protein</fullName>
    </submittedName>
</protein>
<organism evidence="2 3">
    <name type="scientific">Steroidobacter gossypii</name>
    <dbReference type="NCBI Taxonomy" id="2805490"/>
    <lineage>
        <taxon>Bacteria</taxon>
        <taxon>Pseudomonadati</taxon>
        <taxon>Pseudomonadota</taxon>
        <taxon>Gammaproteobacteria</taxon>
        <taxon>Steroidobacterales</taxon>
        <taxon>Steroidobacteraceae</taxon>
        <taxon>Steroidobacter</taxon>
    </lineage>
</organism>
<accession>A0ABS1WQT1</accession>
<evidence type="ECO:0000313" key="2">
    <source>
        <dbReference type="EMBL" id="MBM0103334.1"/>
    </source>
</evidence>
<dbReference type="RefSeq" id="WP_203165314.1">
    <property type="nucleotide sequence ID" value="NZ_JAEVLS010000001.1"/>
</dbReference>
<sequence>MARDYDPVQGKWYEDLEENEVFKVLSVDPDQELVEVQYENGDIEEIDLDTWHELDLEQAEEPEGWASDDEDEEEEEEEDEDEDDWDEDDDDWDDDEDEDLDDDDDYNDRDDA</sequence>
<proteinExistence type="predicted"/>
<dbReference type="Pfam" id="PF20549">
    <property type="entry name" value="DUF6763"/>
    <property type="match status" value="1"/>
</dbReference>
<name>A0ABS1WQT1_9GAMM</name>